<name>A0A844HSY6_9RHOB</name>
<proteinExistence type="inferred from homology"/>
<dbReference type="SUPFAM" id="SSF161098">
    <property type="entry name" value="MetI-like"/>
    <property type="match status" value="1"/>
</dbReference>
<comment type="subcellular location">
    <subcellularLocation>
        <location evidence="1 7">Cell membrane</location>
        <topology evidence="1 7">Multi-pass membrane protein</topology>
    </subcellularLocation>
</comment>
<evidence type="ECO:0000256" key="3">
    <source>
        <dbReference type="ARBA" id="ARBA00022475"/>
    </source>
</evidence>
<feature type="transmembrane region" description="Helical" evidence="7">
    <location>
        <begin position="184"/>
        <end position="203"/>
    </location>
</feature>
<evidence type="ECO:0000256" key="4">
    <source>
        <dbReference type="ARBA" id="ARBA00022692"/>
    </source>
</evidence>
<evidence type="ECO:0000259" key="8">
    <source>
        <dbReference type="PROSITE" id="PS50928"/>
    </source>
</evidence>
<reference evidence="9 10" key="1">
    <citation type="submission" date="2019-11" db="EMBL/GenBank/DDBJ databases">
        <authorList>
            <person name="Dong K."/>
        </authorList>
    </citation>
    <scope>NUCLEOTIDE SEQUENCE [LARGE SCALE GENOMIC DNA]</scope>
    <source>
        <strain evidence="9 10">NBRC 112902</strain>
    </source>
</reference>
<dbReference type="RefSeq" id="WP_155041496.1">
    <property type="nucleotide sequence ID" value="NZ_WMIG01000017.1"/>
</dbReference>
<dbReference type="OrthoDB" id="9807402at2"/>
<feature type="transmembrane region" description="Helical" evidence="7">
    <location>
        <begin position="135"/>
        <end position="164"/>
    </location>
</feature>
<keyword evidence="2 7" id="KW-0813">Transport</keyword>
<evidence type="ECO:0000256" key="2">
    <source>
        <dbReference type="ARBA" id="ARBA00022448"/>
    </source>
</evidence>
<dbReference type="InterPro" id="IPR035906">
    <property type="entry name" value="MetI-like_sf"/>
</dbReference>
<dbReference type="AlphaFoldDB" id="A0A844HSY6"/>
<gene>
    <name evidence="9" type="ORF">GL300_20165</name>
</gene>
<evidence type="ECO:0000256" key="1">
    <source>
        <dbReference type="ARBA" id="ARBA00004651"/>
    </source>
</evidence>
<dbReference type="Pfam" id="PF19300">
    <property type="entry name" value="BPD_transp_1_N"/>
    <property type="match status" value="1"/>
</dbReference>
<keyword evidence="4 7" id="KW-0812">Transmembrane</keyword>
<protein>
    <submittedName>
        <fullName evidence="9">ABC transporter permease subunit</fullName>
    </submittedName>
</protein>
<dbReference type="EMBL" id="WMIG01000017">
    <property type="protein sequence ID" value="MTH61534.1"/>
    <property type="molecule type" value="Genomic_DNA"/>
</dbReference>
<organism evidence="9 10">
    <name type="scientific">Paracoccus litorisediminis</name>
    <dbReference type="NCBI Taxonomy" id="2006130"/>
    <lineage>
        <taxon>Bacteria</taxon>
        <taxon>Pseudomonadati</taxon>
        <taxon>Pseudomonadota</taxon>
        <taxon>Alphaproteobacteria</taxon>
        <taxon>Rhodobacterales</taxon>
        <taxon>Paracoccaceae</taxon>
        <taxon>Paracoccus</taxon>
    </lineage>
</organism>
<dbReference type="GO" id="GO:0055085">
    <property type="term" value="P:transmembrane transport"/>
    <property type="evidence" value="ECO:0007669"/>
    <property type="project" value="InterPro"/>
</dbReference>
<dbReference type="InterPro" id="IPR045621">
    <property type="entry name" value="BPD_transp_1_N"/>
</dbReference>
<feature type="domain" description="ABC transmembrane type-1" evidence="8">
    <location>
        <begin position="97"/>
        <end position="303"/>
    </location>
</feature>
<dbReference type="PANTHER" id="PTHR43163:SF9">
    <property type="entry name" value="ABC TRANSPORTER PERMEASE PROTEIN"/>
    <property type="match status" value="1"/>
</dbReference>
<accession>A0A844HSY6</accession>
<comment type="caution">
    <text evidence="9">The sequence shown here is derived from an EMBL/GenBank/DDBJ whole genome shotgun (WGS) entry which is preliminary data.</text>
</comment>
<evidence type="ECO:0000256" key="5">
    <source>
        <dbReference type="ARBA" id="ARBA00022989"/>
    </source>
</evidence>
<evidence type="ECO:0000313" key="10">
    <source>
        <dbReference type="Proteomes" id="UP000449846"/>
    </source>
</evidence>
<dbReference type="Pfam" id="PF00528">
    <property type="entry name" value="BPD_transp_1"/>
    <property type="match status" value="1"/>
</dbReference>
<keyword evidence="6 7" id="KW-0472">Membrane</keyword>
<dbReference type="InterPro" id="IPR000515">
    <property type="entry name" value="MetI-like"/>
</dbReference>
<evidence type="ECO:0000256" key="7">
    <source>
        <dbReference type="RuleBase" id="RU363032"/>
    </source>
</evidence>
<keyword evidence="3" id="KW-1003">Cell membrane</keyword>
<dbReference type="Proteomes" id="UP000449846">
    <property type="component" value="Unassembled WGS sequence"/>
</dbReference>
<feature type="transmembrane region" description="Helical" evidence="7">
    <location>
        <begin position="284"/>
        <end position="310"/>
    </location>
</feature>
<sequence length="316" mass="34270">MLRYTLSRLSQAILVTFVMSFLLFMLIGLMPGDPLENMLEGNPSLTPELMAQMRELYGLDQSVFARYWNWLMAALSGDLGYSSLYFRPVTDVLFPAMLQTVKLMGLTLLVSVPLALLLGSLAARKPNGLIDSVVGVFSFASISLPNFWVSLLLIILFSVKLGWLPASGTPLSAAPSALEQMRHMVLPVAVLAMFHVGPLVRYVRASMIETLSADFVRTARAKGLGEGSVMVRHALRNALIPMVTVLALSFGSLFSGALVVETIFGMLGMGKMIYDAIGNIDFNLALVGLLLATIVTLLANLLADLAYALLDPRITL</sequence>
<dbReference type="Gene3D" id="1.10.3720.10">
    <property type="entry name" value="MetI-like"/>
    <property type="match status" value="1"/>
</dbReference>
<feature type="transmembrane region" description="Helical" evidence="7">
    <location>
        <begin position="238"/>
        <end position="264"/>
    </location>
</feature>
<dbReference type="PROSITE" id="PS50928">
    <property type="entry name" value="ABC_TM1"/>
    <property type="match status" value="1"/>
</dbReference>
<keyword evidence="10" id="KW-1185">Reference proteome</keyword>
<evidence type="ECO:0000313" key="9">
    <source>
        <dbReference type="EMBL" id="MTH61534.1"/>
    </source>
</evidence>
<dbReference type="CDD" id="cd06261">
    <property type="entry name" value="TM_PBP2"/>
    <property type="match status" value="1"/>
</dbReference>
<keyword evidence="5 7" id="KW-1133">Transmembrane helix</keyword>
<dbReference type="GO" id="GO:0005886">
    <property type="term" value="C:plasma membrane"/>
    <property type="evidence" value="ECO:0007669"/>
    <property type="project" value="UniProtKB-SubCell"/>
</dbReference>
<feature type="transmembrane region" description="Helical" evidence="7">
    <location>
        <begin position="12"/>
        <end position="30"/>
    </location>
</feature>
<evidence type="ECO:0000256" key="6">
    <source>
        <dbReference type="ARBA" id="ARBA00023136"/>
    </source>
</evidence>
<comment type="similarity">
    <text evidence="7">Belongs to the binding-protein-dependent transport system permease family.</text>
</comment>
<dbReference type="PANTHER" id="PTHR43163">
    <property type="entry name" value="DIPEPTIDE TRANSPORT SYSTEM PERMEASE PROTEIN DPPB-RELATED"/>
    <property type="match status" value="1"/>
</dbReference>
<feature type="transmembrane region" description="Helical" evidence="7">
    <location>
        <begin position="103"/>
        <end position="123"/>
    </location>
</feature>